<comment type="caution">
    <text evidence="4">The sequence shown here is derived from an EMBL/GenBank/DDBJ whole genome shotgun (WGS) entry which is preliminary data.</text>
</comment>
<dbReference type="AlphaFoldDB" id="A0A8J3EAE5"/>
<evidence type="ECO:0000313" key="4">
    <source>
        <dbReference type="EMBL" id="GGG26081.1"/>
    </source>
</evidence>
<evidence type="ECO:0000313" key="5">
    <source>
        <dbReference type="Proteomes" id="UP000597507"/>
    </source>
</evidence>
<dbReference type="SUPFAM" id="SSF109910">
    <property type="entry name" value="YgfY-like"/>
    <property type="match status" value="1"/>
</dbReference>
<dbReference type="EMBL" id="BMKS01000003">
    <property type="protein sequence ID" value="GGG26081.1"/>
    <property type="molecule type" value="Genomic_DNA"/>
</dbReference>
<accession>A0A8J3EAE5</accession>
<organism evidence="4 5">
    <name type="scientific">Caldovatus sediminis</name>
    <dbReference type="NCBI Taxonomy" id="2041189"/>
    <lineage>
        <taxon>Bacteria</taxon>
        <taxon>Pseudomonadati</taxon>
        <taxon>Pseudomonadota</taxon>
        <taxon>Alphaproteobacteria</taxon>
        <taxon>Acetobacterales</taxon>
        <taxon>Roseomonadaceae</taxon>
        <taxon>Caldovatus</taxon>
    </lineage>
</organism>
<keyword evidence="5" id="KW-1185">Reference proteome</keyword>
<evidence type="ECO:0000256" key="1">
    <source>
        <dbReference type="ARBA" id="ARBA00008571"/>
    </source>
</evidence>
<dbReference type="PANTHER" id="PTHR12469">
    <property type="entry name" value="PROTEIN EMI5 HOMOLOG, MITOCHONDRIAL"/>
    <property type="match status" value="1"/>
</dbReference>
<dbReference type="Pfam" id="PF03937">
    <property type="entry name" value="Sdh5"/>
    <property type="match status" value="1"/>
</dbReference>
<evidence type="ECO:0000256" key="2">
    <source>
        <dbReference type="ARBA" id="ARBA00019418"/>
    </source>
</evidence>
<name>A0A8J3EAE5_9PROT</name>
<dbReference type="Gene3D" id="1.10.150.250">
    <property type="entry name" value="Flavinator of succinate dehydrogenase"/>
    <property type="match status" value="1"/>
</dbReference>
<dbReference type="InterPro" id="IPR005631">
    <property type="entry name" value="SDH"/>
</dbReference>
<sequence>MGLYMPARARSADMPDTTELDARRRRLLFRARHRGTKEADLLIGGFVARCIATLSDSELDELEAVLEHPDVDLADWLSGRRPVPADRDSPMLRRMAAEVAGRGMAGG</sequence>
<protein>
    <recommendedName>
        <fullName evidence="2">FAD assembly factor SdhE</fullName>
    </recommendedName>
</protein>
<dbReference type="Proteomes" id="UP000597507">
    <property type="component" value="Unassembled WGS sequence"/>
</dbReference>
<proteinExistence type="inferred from homology"/>
<reference evidence="4 5" key="1">
    <citation type="journal article" date="2014" name="Int. J. Syst. Evol. Microbiol.">
        <title>Complete genome sequence of Corynebacterium casei LMG S-19264T (=DSM 44701T), isolated from a smear-ripened cheese.</title>
        <authorList>
            <consortium name="US DOE Joint Genome Institute (JGI-PGF)"/>
            <person name="Walter F."/>
            <person name="Albersmeier A."/>
            <person name="Kalinowski J."/>
            <person name="Ruckert C."/>
        </authorList>
    </citation>
    <scope>NUCLEOTIDE SEQUENCE [LARGE SCALE GENOMIC DNA]</scope>
    <source>
        <strain evidence="4 5">CGMCC 1.16330</strain>
    </source>
</reference>
<dbReference type="PANTHER" id="PTHR12469:SF2">
    <property type="entry name" value="SUCCINATE DEHYDROGENASE ASSEMBLY FACTOR 2, MITOCHONDRIAL"/>
    <property type="match status" value="1"/>
</dbReference>
<comment type="similarity">
    <text evidence="1">Belongs to the SdhE FAD assembly factor family.</text>
</comment>
<dbReference type="GO" id="GO:0006099">
    <property type="term" value="P:tricarboxylic acid cycle"/>
    <property type="evidence" value="ECO:0007669"/>
    <property type="project" value="TreeGrafter"/>
</dbReference>
<evidence type="ECO:0000256" key="3">
    <source>
        <dbReference type="ARBA" id="ARBA00023186"/>
    </source>
</evidence>
<gene>
    <name evidence="4" type="ORF">GCM10010964_12510</name>
</gene>
<keyword evidence="3" id="KW-0143">Chaperone</keyword>
<dbReference type="InterPro" id="IPR036714">
    <property type="entry name" value="SDH_sf"/>
</dbReference>